<dbReference type="Proteomes" id="UP001165042">
    <property type="component" value="Unassembled WGS sequence"/>
</dbReference>
<dbReference type="SMART" id="SM00062">
    <property type="entry name" value="PBPb"/>
    <property type="match status" value="1"/>
</dbReference>
<evidence type="ECO:0000256" key="2">
    <source>
        <dbReference type="ARBA" id="ARBA00022448"/>
    </source>
</evidence>
<dbReference type="GO" id="GO:0006865">
    <property type="term" value="P:amino acid transport"/>
    <property type="evidence" value="ECO:0007669"/>
    <property type="project" value="TreeGrafter"/>
</dbReference>
<evidence type="ECO:0000256" key="1">
    <source>
        <dbReference type="ARBA" id="ARBA00010333"/>
    </source>
</evidence>
<dbReference type="PROSITE" id="PS51257">
    <property type="entry name" value="PROKAR_LIPOPROTEIN"/>
    <property type="match status" value="1"/>
</dbReference>
<evidence type="ECO:0000259" key="6">
    <source>
        <dbReference type="SMART" id="SM00062"/>
    </source>
</evidence>
<keyword evidence="8" id="KW-1185">Reference proteome</keyword>
<dbReference type="PANTHER" id="PTHR30085">
    <property type="entry name" value="AMINO ACID ABC TRANSPORTER PERMEASE"/>
    <property type="match status" value="1"/>
</dbReference>
<organism evidence="7 8">
    <name type="scientific">Actinokineospora globicatena</name>
    <dbReference type="NCBI Taxonomy" id="103729"/>
    <lineage>
        <taxon>Bacteria</taxon>
        <taxon>Bacillati</taxon>
        <taxon>Actinomycetota</taxon>
        <taxon>Actinomycetes</taxon>
        <taxon>Pseudonocardiales</taxon>
        <taxon>Pseudonocardiaceae</taxon>
        <taxon>Actinokineospora</taxon>
    </lineage>
</organism>
<dbReference type="PROSITE" id="PS01039">
    <property type="entry name" value="SBP_BACTERIAL_3"/>
    <property type="match status" value="1"/>
</dbReference>
<evidence type="ECO:0000313" key="8">
    <source>
        <dbReference type="Proteomes" id="UP001165042"/>
    </source>
</evidence>
<dbReference type="InterPro" id="IPR018313">
    <property type="entry name" value="SBP_3_CS"/>
</dbReference>
<feature type="chain" id="PRO_5040828951" evidence="5">
    <location>
        <begin position="26"/>
        <end position="356"/>
    </location>
</feature>
<dbReference type="GO" id="GO:0030288">
    <property type="term" value="C:outer membrane-bounded periplasmic space"/>
    <property type="evidence" value="ECO:0007669"/>
    <property type="project" value="TreeGrafter"/>
</dbReference>
<keyword evidence="3 5" id="KW-0732">Signal</keyword>
<dbReference type="RefSeq" id="WP_285611803.1">
    <property type="nucleotide sequence ID" value="NZ_BSSD01000006.1"/>
</dbReference>
<dbReference type="Pfam" id="PF00497">
    <property type="entry name" value="SBP_bac_3"/>
    <property type="match status" value="1"/>
</dbReference>
<evidence type="ECO:0000256" key="5">
    <source>
        <dbReference type="SAM" id="SignalP"/>
    </source>
</evidence>
<feature type="domain" description="Solute-binding protein family 3/N-terminal" evidence="6">
    <location>
        <begin position="86"/>
        <end position="342"/>
    </location>
</feature>
<dbReference type="AlphaFoldDB" id="A0A9W6VBY8"/>
<comment type="caution">
    <text evidence="7">The sequence shown here is derived from an EMBL/GenBank/DDBJ whole genome shotgun (WGS) entry which is preliminary data.</text>
</comment>
<comment type="similarity">
    <text evidence="1 4">Belongs to the bacterial solute-binding protein 3 family.</text>
</comment>
<dbReference type="Gene3D" id="3.40.190.10">
    <property type="entry name" value="Periplasmic binding protein-like II"/>
    <property type="match status" value="2"/>
</dbReference>
<sequence>MRTPSPVRAVLLALTAVLVAAGCGAVEPAPRPNRSAPVIWPEGYTEPAVHSPPVRACPDPGRSLSPAGLEQVRTPTLNRIRNEDKRFVVGVSQTAPLFSRRDLATGELVGFEVDIVRRIAQELFGEPLQPDDSRLRLVTMPTGSRLFAVDTAKNREARKQRPELGELPNLDMVIADVSITCGRVDTYGLRYSAPYLTTTTGLMVRTGDHHGVNSPDDLGGRKICSGTATTNSDEMIEFRDRQRAAGKSEVVPVSVNDTSECLMLLQRGLVDAIYTDVLILEGFRLQDPTTVLLDYRAPRTGEAGIAFSDEDQDLVRFVNGVLDRMRADGSLAAAYEKWFGTVPGRKPIPASRYLDP</sequence>
<proteinExistence type="inferred from homology"/>
<evidence type="ECO:0000313" key="7">
    <source>
        <dbReference type="EMBL" id="GLW93453.1"/>
    </source>
</evidence>
<name>A0A9W6VBY8_9PSEU</name>
<gene>
    <name evidence="7" type="ORF">Aglo03_42690</name>
</gene>
<evidence type="ECO:0000256" key="4">
    <source>
        <dbReference type="RuleBase" id="RU003744"/>
    </source>
</evidence>
<dbReference type="EMBL" id="BSSD01000006">
    <property type="protein sequence ID" value="GLW93453.1"/>
    <property type="molecule type" value="Genomic_DNA"/>
</dbReference>
<reference evidence="7" key="1">
    <citation type="submission" date="2023-02" db="EMBL/GenBank/DDBJ databases">
        <title>Actinokineospora globicatena NBRC 15670.</title>
        <authorList>
            <person name="Ichikawa N."/>
            <person name="Sato H."/>
            <person name="Tonouchi N."/>
        </authorList>
    </citation>
    <scope>NUCLEOTIDE SEQUENCE</scope>
    <source>
        <strain evidence="7">NBRC 15670</strain>
    </source>
</reference>
<dbReference type="InterPro" id="IPR001638">
    <property type="entry name" value="Solute-binding_3/MltF_N"/>
</dbReference>
<accession>A0A9W6VBY8</accession>
<keyword evidence="2" id="KW-0813">Transport</keyword>
<dbReference type="GO" id="GO:0005576">
    <property type="term" value="C:extracellular region"/>
    <property type="evidence" value="ECO:0007669"/>
    <property type="project" value="TreeGrafter"/>
</dbReference>
<feature type="signal peptide" evidence="5">
    <location>
        <begin position="1"/>
        <end position="25"/>
    </location>
</feature>
<protein>
    <submittedName>
        <fullName evidence="7">Glutamine-binding protein GlnH</fullName>
    </submittedName>
</protein>
<dbReference type="PANTHER" id="PTHR30085:SF6">
    <property type="entry name" value="ABC TRANSPORTER GLUTAMINE-BINDING PROTEIN GLNH"/>
    <property type="match status" value="1"/>
</dbReference>
<dbReference type="SUPFAM" id="SSF53850">
    <property type="entry name" value="Periplasmic binding protein-like II"/>
    <property type="match status" value="1"/>
</dbReference>
<evidence type="ECO:0000256" key="3">
    <source>
        <dbReference type="ARBA" id="ARBA00022729"/>
    </source>
</evidence>
<dbReference type="InterPro" id="IPR051455">
    <property type="entry name" value="Bact_solute-bind_prot3"/>
</dbReference>